<comment type="pathway">
    <text evidence="1">Cofactor biosynthesis; thiamine diphosphate biosynthesis.</text>
</comment>
<evidence type="ECO:0000313" key="5">
    <source>
        <dbReference type="Proteomes" id="UP000502377"/>
    </source>
</evidence>
<keyword evidence="2" id="KW-0784">Thiamine biosynthesis</keyword>
<reference evidence="4 5" key="1">
    <citation type="submission" date="2016-07" db="EMBL/GenBank/DDBJ databases">
        <title>Comparative genomics of the Campylobacter concisus group.</title>
        <authorList>
            <person name="Miller W.G."/>
            <person name="Yee E."/>
            <person name="Chapman M.H."/>
            <person name="Huynh S."/>
            <person name="Bono J.L."/>
            <person name="On S.L.W."/>
            <person name="StLeger J."/>
            <person name="Foster G."/>
            <person name="Parker C.T."/>
        </authorList>
    </citation>
    <scope>NUCLEOTIDE SEQUENCE [LARGE SCALE GENOMIC DNA]</scope>
    <source>
        <strain evidence="4 5">ATCC 33238</strain>
    </source>
</reference>
<protein>
    <submittedName>
        <fullName evidence="4">Thiamine monophosphate synthase/TENI family protein</fullName>
    </submittedName>
</protein>
<evidence type="ECO:0000256" key="1">
    <source>
        <dbReference type="ARBA" id="ARBA00004948"/>
    </source>
</evidence>
<dbReference type="KEGG" id="crx:CRECT_1046"/>
<dbReference type="CDD" id="cd00564">
    <property type="entry name" value="TMP_TenI"/>
    <property type="match status" value="1"/>
</dbReference>
<dbReference type="RefSeq" id="WP_002945560.1">
    <property type="nucleotide sequence ID" value="NZ_CP012543.1"/>
</dbReference>
<dbReference type="PANTHER" id="PTHR20857">
    <property type="entry name" value="THIAMINE-PHOSPHATE PYROPHOSPHORYLASE"/>
    <property type="match status" value="1"/>
</dbReference>
<dbReference type="Proteomes" id="UP000502377">
    <property type="component" value="Chromosome"/>
</dbReference>
<dbReference type="Gene3D" id="3.20.20.70">
    <property type="entry name" value="Aldolase class I"/>
    <property type="match status" value="2"/>
</dbReference>
<evidence type="ECO:0000256" key="2">
    <source>
        <dbReference type="ARBA" id="ARBA00022977"/>
    </source>
</evidence>
<dbReference type="PANTHER" id="PTHR20857:SF15">
    <property type="entry name" value="THIAMINE-PHOSPHATE SYNTHASE"/>
    <property type="match status" value="1"/>
</dbReference>
<evidence type="ECO:0000259" key="3">
    <source>
        <dbReference type="Pfam" id="PF02581"/>
    </source>
</evidence>
<dbReference type="EMBL" id="CP012543">
    <property type="protein sequence ID" value="QCD46712.1"/>
    <property type="molecule type" value="Genomic_DNA"/>
</dbReference>
<organism evidence="4 5">
    <name type="scientific">Campylobacter rectus</name>
    <name type="common">Wolinella recta</name>
    <dbReference type="NCBI Taxonomy" id="203"/>
    <lineage>
        <taxon>Bacteria</taxon>
        <taxon>Pseudomonadati</taxon>
        <taxon>Campylobacterota</taxon>
        <taxon>Epsilonproteobacteria</taxon>
        <taxon>Campylobacterales</taxon>
        <taxon>Campylobacteraceae</taxon>
        <taxon>Campylobacter</taxon>
    </lineage>
</organism>
<dbReference type="InterPro" id="IPR013785">
    <property type="entry name" value="Aldolase_TIM"/>
</dbReference>
<gene>
    <name evidence="4" type="ORF">CRECT_1046</name>
</gene>
<dbReference type="AlphaFoldDB" id="A0A6G5QMA3"/>
<dbReference type="GO" id="GO:0009228">
    <property type="term" value="P:thiamine biosynthetic process"/>
    <property type="evidence" value="ECO:0007669"/>
    <property type="project" value="UniProtKB-KW"/>
</dbReference>
<name>A0A6G5QMA3_CAMRE</name>
<dbReference type="InterPro" id="IPR022998">
    <property type="entry name" value="ThiamineP_synth_TenI"/>
</dbReference>
<accession>A0A6G5QMA3</accession>
<evidence type="ECO:0000313" key="4">
    <source>
        <dbReference type="EMBL" id="QCD46712.1"/>
    </source>
</evidence>
<feature type="domain" description="Thiamine phosphate synthase/TenI" evidence="3">
    <location>
        <begin position="241"/>
        <end position="328"/>
    </location>
</feature>
<dbReference type="GO" id="GO:0004789">
    <property type="term" value="F:thiamine-phosphate diphosphorylase activity"/>
    <property type="evidence" value="ECO:0007669"/>
    <property type="project" value="TreeGrafter"/>
</dbReference>
<proteinExistence type="predicted"/>
<dbReference type="InterPro" id="IPR036206">
    <property type="entry name" value="ThiamineP_synth_sf"/>
</dbReference>
<dbReference type="GO" id="GO:0005737">
    <property type="term" value="C:cytoplasm"/>
    <property type="evidence" value="ECO:0007669"/>
    <property type="project" value="TreeGrafter"/>
</dbReference>
<dbReference type="SUPFAM" id="SSF51391">
    <property type="entry name" value="Thiamin phosphate synthase"/>
    <property type="match status" value="2"/>
</dbReference>
<sequence length="331" mass="36505">MKTDKFELVWVTNRRLSDDFFADVARVVQGGKADKILLRESDLSEREYEILARNTLEVIAKYSQNARLIVHTYADVAGRLGICELHLPFAKFIEACTSGGLKFENSNAAKCDEICVNTPHLLSDKFDKACGSDKARMSGQNGERGLSLTSKSRKFTANDKRTAGELNLTSPNLRKFDEPGINATEFERDIKPMSPDLSKSDEFCADVSAASGERRLNLTDLFLAKFDDACFRKGGVRAPNLTQKRKIGVSVHSLEEALSAQELGADYVVAGHVFDTPSHTLERGRGLKFLREICEKLSIKTYAIGGINFENLSAIKDAGAAGAYMMRGFLS</sequence>
<feature type="domain" description="Thiamine phosphate synthase/TenI" evidence="3">
    <location>
        <begin position="9"/>
        <end position="88"/>
    </location>
</feature>
<dbReference type="Pfam" id="PF02581">
    <property type="entry name" value="TMP-TENI"/>
    <property type="match status" value="2"/>
</dbReference>